<feature type="transmembrane region" description="Helical" evidence="2">
    <location>
        <begin position="7"/>
        <end position="31"/>
    </location>
</feature>
<keyword evidence="4" id="KW-1185">Reference proteome</keyword>
<evidence type="ECO:0000256" key="2">
    <source>
        <dbReference type="SAM" id="Phobius"/>
    </source>
</evidence>
<dbReference type="AlphaFoldDB" id="A0A8H6W644"/>
<feature type="region of interest" description="Disordered" evidence="1">
    <location>
        <begin position="110"/>
        <end position="131"/>
    </location>
</feature>
<sequence length="526" mass="57424">MLHFSATLLAIVSAFVFVVAVILTLGAVSWVRERRCNPPTDDEQVFPTTVVCPERPRLADAKNPKGAARAHLEFSKLKLAMSELAVKEANRNSRRVSKVQPKRRVKVERAYSPSPLRSCSEEESNSTLRDLPSPAFPTYLFASESVDNNTWTEDDAIEEAITKHLEVVKATVVVVAPPTLPPKAAVVESVPFITITPAAANKRRERPSGTVGRRDKENVGAVPAVWKETLADERYWKKRASRPRYSQNERVARRQDVDPLADAVPPRHAIESDDEEDEYNPLHTIHQDPNSIDVDLVGFQPASGLIVATGDVAGTWARGAQLGEQVGVAAVNKVQVGLLFSPSWAQVPVLVSEVTTRLPLWAMRPYARAVLDAVQPNKVALLDEYASPAYISGARILPADAPLRYLSTDAVPATTAQPFAPPNLIQSTSAAFVAHQAERLQSGTIFLVPAASIPPPAPRTLAPSNIARLENSSVYWDPTIVGNAHQLLLKTIGTTTNVPSWTAPPPDKRVLGRARPETEAEFSMYM</sequence>
<organism evidence="3 4">
    <name type="scientific">Mycena chlorophos</name>
    <name type="common">Agaric fungus</name>
    <name type="synonym">Agaricus chlorophos</name>
    <dbReference type="NCBI Taxonomy" id="658473"/>
    <lineage>
        <taxon>Eukaryota</taxon>
        <taxon>Fungi</taxon>
        <taxon>Dikarya</taxon>
        <taxon>Basidiomycota</taxon>
        <taxon>Agaricomycotina</taxon>
        <taxon>Agaricomycetes</taxon>
        <taxon>Agaricomycetidae</taxon>
        <taxon>Agaricales</taxon>
        <taxon>Marasmiineae</taxon>
        <taxon>Mycenaceae</taxon>
        <taxon>Mycena</taxon>
    </lineage>
</organism>
<keyword evidence="2" id="KW-0812">Transmembrane</keyword>
<comment type="caution">
    <text evidence="3">The sequence shown here is derived from an EMBL/GenBank/DDBJ whole genome shotgun (WGS) entry which is preliminary data.</text>
</comment>
<dbReference type="OrthoDB" id="2546621at2759"/>
<dbReference type="Proteomes" id="UP000613580">
    <property type="component" value="Unassembled WGS sequence"/>
</dbReference>
<keyword evidence="2" id="KW-0472">Membrane</keyword>
<dbReference type="EMBL" id="JACAZE010000011">
    <property type="protein sequence ID" value="KAF7304261.1"/>
    <property type="molecule type" value="Genomic_DNA"/>
</dbReference>
<protein>
    <submittedName>
        <fullName evidence="3">Uncharacterized protein</fullName>
    </submittedName>
</protein>
<evidence type="ECO:0000313" key="3">
    <source>
        <dbReference type="EMBL" id="KAF7304261.1"/>
    </source>
</evidence>
<accession>A0A8H6W644</accession>
<evidence type="ECO:0000256" key="1">
    <source>
        <dbReference type="SAM" id="MobiDB-lite"/>
    </source>
</evidence>
<proteinExistence type="predicted"/>
<gene>
    <name evidence="3" type="ORF">HMN09_00827400</name>
</gene>
<reference evidence="3" key="1">
    <citation type="submission" date="2020-05" db="EMBL/GenBank/DDBJ databases">
        <title>Mycena genomes resolve the evolution of fungal bioluminescence.</title>
        <authorList>
            <person name="Tsai I.J."/>
        </authorList>
    </citation>
    <scope>NUCLEOTIDE SEQUENCE</scope>
    <source>
        <strain evidence="3">110903Hualien_Pintung</strain>
    </source>
</reference>
<evidence type="ECO:0000313" key="4">
    <source>
        <dbReference type="Proteomes" id="UP000613580"/>
    </source>
</evidence>
<name>A0A8H6W644_MYCCL</name>
<keyword evidence="2" id="KW-1133">Transmembrane helix</keyword>